<dbReference type="EMBL" id="NHOC01000002">
    <property type="protein sequence ID" value="OUM21439.1"/>
    <property type="molecule type" value="Genomic_DNA"/>
</dbReference>
<dbReference type="RefSeq" id="WP_087017379.1">
    <property type="nucleotide sequence ID" value="NZ_NHOC01000002.1"/>
</dbReference>
<dbReference type="Proteomes" id="UP000194903">
    <property type="component" value="Unassembled WGS sequence"/>
</dbReference>
<organism evidence="1 2">
    <name type="scientific">Butyricicoccus porcorum</name>
    <dbReference type="NCBI Taxonomy" id="1945634"/>
    <lineage>
        <taxon>Bacteria</taxon>
        <taxon>Bacillati</taxon>
        <taxon>Bacillota</taxon>
        <taxon>Clostridia</taxon>
        <taxon>Eubacteriales</taxon>
        <taxon>Butyricicoccaceae</taxon>
        <taxon>Butyricicoccus</taxon>
    </lineage>
</organism>
<proteinExistence type="predicted"/>
<evidence type="ECO:0000313" key="1">
    <source>
        <dbReference type="EMBL" id="OUM21439.1"/>
    </source>
</evidence>
<accession>A0A252F6P2</accession>
<comment type="caution">
    <text evidence="1">The sequence shown here is derived from an EMBL/GenBank/DDBJ whole genome shotgun (WGS) entry which is preliminary data.</text>
</comment>
<name>A0A252F6P2_9FIRM</name>
<gene>
    <name evidence="1" type="ORF">CBW42_02375</name>
</gene>
<evidence type="ECO:0008006" key="3">
    <source>
        <dbReference type="Google" id="ProtNLM"/>
    </source>
</evidence>
<keyword evidence="2" id="KW-1185">Reference proteome</keyword>
<reference evidence="1 2" key="1">
    <citation type="submission" date="2017-05" db="EMBL/GenBank/DDBJ databases">
        <title>Butyricicoccus porcorum sp. nov. a butyrate-producing bacterium from the swine intestinal tract.</title>
        <authorList>
            <person name="Trachsel J."/>
            <person name="Humphrey S."/>
            <person name="Allen H.K."/>
        </authorList>
    </citation>
    <scope>NUCLEOTIDE SEQUENCE [LARGE SCALE GENOMIC DNA]</scope>
    <source>
        <strain evidence="1">BB10</strain>
    </source>
</reference>
<dbReference type="AlphaFoldDB" id="A0A252F6P2"/>
<dbReference type="OrthoDB" id="4876345at2"/>
<protein>
    <recommendedName>
        <fullName evidence="3">Alcohol acetyltransferase</fullName>
    </recommendedName>
</protein>
<sequence>MTDLRINPLTMTDSYGKIFLYNTESTVACVPRHTIRMSEPVDPECLLKAVRIALLRFPHMCIGIEKTETSYQCYVNGEDPVVLPFDPAGVEHRYAIGSADTHHYLFLVGYRGNNIYMEYQHSISDGRGFEEFIRCVLFLYLQECGKPVRNDGSIRALDTMYTREESEDAFRALQEMEPKADGIYQKPEAVHAEGLTNLGDVAEVVTDITFPFSELHAVTKKLGVSPLTVLTPVFSRAFYHKYGEGVDKPVISQIPVDLRQVIPSSTTRYFICFLDLPYLSEYESLPLEEACRKTHDFLMTQLVPEQLLYRGKAASEVCLELHEREMPLADKVKEGIEVARNFVLQDSFLVTNVGRFALPDSMLPYVEEYGAILPSAAQTYALLISSYNGTMRVSIAHKDQDFDVCNEMVSLLSELGIHADSRTEPFCVTRYSGELCTEDQIL</sequence>
<evidence type="ECO:0000313" key="2">
    <source>
        <dbReference type="Proteomes" id="UP000194903"/>
    </source>
</evidence>